<keyword evidence="3" id="KW-1185">Reference proteome</keyword>
<proteinExistence type="predicted"/>
<dbReference type="AlphaFoldDB" id="A0A0H2WBH7"/>
<name>A0A0H2WBH7_BURMA</name>
<feature type="region of interest" description="Disordered" evidence="1">
    <location>
        <begin position="111"/>
        <end position="169"/>
    </location>
</feature>
<organism evidence="2 3">
    <name type="scientific">Burkholderia mallei (strain ATCC 23344)</name>
    <dbReference type="NCBI Taxonomy" id="243160"/>
    <lineage>
        <taxon>Bacteria</taxon>
        <taxon>Pseudomonadati</taxon>
        <taxon>Pseudomonadota</taxon>
        <taxon>Betaproteobacteria</taxon>
        <taxon>Burkholderiales</taxon>
        <taxon>Burkholderiaceae</taxon>
        <taxon>Burkholderia</taxon>
        <taxon>pseudomallei group</taxon>
    </lineage>
</organism>
<gene>
    <name evidence="2" type="ordered locus">BMAA1060</name>
</gene>
<dbReference type="EMBL" id="CP000011">
    <property type="protein sequence ID" value="AAU46501.1"/>
    <property type="molecule type" value="Genomic_DNA"/>
</dbReference>
<evidence type="ECO:0000313" key="3">
    <source>
        <dbReference type="Proteomes" id="UP000006693"/>
    </source>
</evidence>
<protein>
    <submittedName>
        <fullName evidence="2">Uncharacterized protein</fullName>
    </submittedName>
</protein>
<evidence type="ECO:0000256" key="1">
    <source>
        <dbReference type="SAM" id="MobiDB-lite"/>
    </source>
</evidence>
<sequence>MGQLPFRFGSSWRDRADLHGRGRCRTARDAAATAGAVARRRAPSLGRCRVRPNPASPGRACRPFSRASGSGRFAKRCGAALPARAVQRRARCSLEGRSCARVERIEAAAGGGRAVGTRRPSGLPGTRQPRVRRPRVAGARTREPRTRATRRGRRPDIAPPLAGSFNPLGARERTPFPAIVDDKFWPVRAFVAAIPYSSILTKQLHSMERGCLMTSV</sequence>
<dbReference type="HOGENOM" id="CLU_111034_0_0_4"/>
<dbReference type="Proteomes" id="UP000006693">
    <property type="component" value="Chromosome 2"/>
</dbReference>
<evidence type="ECO:0000313" key="2">
    <source>
        <dbReference type="EMBL" id="AAU46501.1"/>
    </source>
</evidence>
<dbReference type="KEGG" id="bma:BMAA1060"/>
<reference evidence="2 3" key="1">
    <citation type="journal article" date="2004" name="Proc. Natl. Acad. Sci. U.S.A.">
        <title>Structural flexibility in the Burkholderia mallei genome.</title>
        <authorList>
            <person name="Nierman W.C."/>
            <person name="DeShazer D."/>
            <person name="Kim H.S."/>
            <person name="Tettelin H."/>
            <person name="Nelson K.E."/>
            <person name="Feldblyum T."/>
            <person name="Ulrich R.L."/>
            <person name="Ronning C.M."/>
            <person name="Brinkac L.M."/>
            <person name="Daugherty S.C."/>
            <person name="Davidsen T.D."/>
            <person name="Deboy R.T."/>
            <person name="Dimitrov G."/>
            <person name="Dodson R.J."/>
            <person name="Durkin A.S."/>
            <person name="Gwinn M.L."/>
            <person name="Haft D.H."/>
            <person name="Khouri H."/>
            <person name="Kolonay J.F."/>
            <person name="Madupu R."/>
            <person name="Mohammoud Y."/>
            <person name="Nelson W.C."/>
            <person name="Radune D."/>
            <person name="Romero C.M."/>
            <person name="Sarria S."/>
            <person name="Selengut J."/>
            <person name="Shamblin C."/>
            <person name="Sullivan S.A."/>
            <person name="White O."/>
            <person name="Yu Y."/>
            <person name="Zafar N."/>
            <person name="Zhou L."/>
            <person name="Fraser C.M."/>
        </authorList>
    </citation>
    <scope>NUCLEOTIDE SEQUENCE [LARGE SCALE GENOMIC DNA]</scope>
    <source>
        <strain evidence="2 3">ATCC 23344</strain>
    </source>
</reference>
<accession>A0A0H2WBH7</accession>